<dbReference type="EMBL" id="GL536308">
    <property type="protein sequence ID" value="EFQ88535.1"/>
    <property type="molecule type" value="Genomic_DNA"/>
</dbReference>
<feature type="signal peptide" evidence="1">
    <location>
        <begin position="1"/>
        <end position="17"/>
    </location>
</feature>
<protein>
    <submittedName>
        <fullName evidence="2">Uncharacterized protein</fullName>
    </submittedName>
</protein>
<keyword evidence="3" id="KW-1185">Reference proteome</keyword>
<evidence type="ECO:0000313" key="2">
    <source>
        <dbReference type="EMBL" id="EFQ88535.1"/>
    </source>
</evidence>
<keyword evidence="1" id="KW-0732">Signal</keyword>
<dbReference type="OrthoDB" id="10371760at2759"/>
<reference evidence="2 3" key="1">
    <citation type="journal article" date="2010" name="Genome Biol.">
        <title>A first genome assembly of the barley fungal pathogen Pyrenophora teres f. teres.</title>
        <authorList>
            <person name="Ellwood S.R."/>
            <person name="Liu Z."/>
            <person name="Syme R.A."/>
            <person name="Lai Z."/>
            <person name="Hane J.K."/>
            <person name="Keiper F."/>
            <person name="Moffat C.S."/>
            <person name="Oliver R.P."/>
            <person name="Friesen T.L."/>
        </authorList>
    </citation>
    <scope>NUCLEOTIDE SEQUENCE [LARGE SCALE GENOMIC DNA]</scope>
    <source>
        <strain evidence="2 3">0-1</strain>
    </source>
</reference>
<evidence type="ECO:0000313" key="3">
    <source>
        <dbReference type="Proteomes" id="UP000001067"/>
    </source>
</evidence>
<proteinExistence type="predicted"/>
<evidence type="ECO:0000256" key="1">
    <source>
        <dbReference type="SAM" id="SignalP"/>
    </source>
</evidence>
<accession>E3S0F7</accession>
<dbReference type="KEGG" id="pte:PTT_15533"/>
<dbReference type="HOGENOM" id="CLU_934288_0_0_1"/>
<feature type="chain" id="PRO_5003179590" evidence="1">
    <location>
        <begin position="18"/>
        <end position="298"/>
    </location>
</feature>
<gene>
    <name evidence="2" type="ORF">PTT_15533</name>
</gene>
<dbReference type="AlphaFoldDB" id="E3S0F7"/>
<dbReference type="Proteomes" id="UP000001067">
    <property type="component" value="Unassembled WGS sequence"/>
</dbReference>
<name>E3S0F7_PYRTT</name>
<organism evidence="3">
    <name type="scientific">Pyrenophora teres f. teres (strain 0-1)</name>
    <name type="common">Barley net blotch fungus</name>
    <name type="synonym">Drechslera teres f. teres</name>
    <dbReference type="NCBI Taxonomy" id="861557"/>
    <lineage>
        <taxon>Eukaryota</taxon>
        <taxon>Fungi</taxon>
        <taxon>Dikarya</taxon>
        <taxon>Ascomycota</taxon>
        <taxon>Pezizomycotina</taxon>
        <taxon>Dothideomycetes</taxon>
        <taxon>Pleosporomycetidae</taxon>
        <taxon>Pleosporales</taxon>
        <taxon>Pleosporineae</taxon>
        <taxon>Pleosporaceae</taxon>
        <taxon>Pyrenophora</taxon>
    </lineage>
</organism>
<sequence>MRLNISVLAGFIAIAAALPQNGGAYTVTETIVLSRCVVWGPLPPQVTYTTSFTYVPPATVTTMFTNNPIQRITVTSCPMNLKRSDAPIVTSTIYTNYPTQTVTEKHPSITTPPMEVVSVHPVQTESAVLAPMPTIAETHPFTFTITKRHATVVNETQSLLASTFIANNETKTVFPHFTATANATTYINTILTLSANLPTPFSLYTNTIPTETPGLATRLVGRELLDQKVTWANSDCLPCLDWTECSRCSGACSNCVNLFCRDPFGGYPMCVSLERLTGIDRHLYNRTFHDFIGYSDDY</sequence>